<keyword evidence="2" id="KW-1185">Reference proteome</keyword>
<evidence type="ECO:0000313" key="1">
    <source>
        <dbReference type="EMBL" id="SKB98480.1"/>
    </source>
</evidence>
<sequence length="117" mass="13433">MEIPGTKSHACKTARIRELNDRLRKRHEGGRVMLTEGIRSLSVGTVARILIAVRDFGSFDHRNDPFREHDFGRVLIDDHEAFWKIDYYGVDWDTGSPDPSDPTVTCRVLTIMLSVEY</sequence>
<dbReference type="InterPro" id="IPR022243">
    <property type="entry name" value="DUF3768"/>
</dbReference>
<dbReference type="OrthoDB" id="1495368at2"/>
<dbReference type="Proteomes" id="UP000189818">
    <property type="component" value="Unassembled WGS sequence"/>
</dbReference>
<dbReference type="RefSeq" id="WP_079649941.1">
    <property type="nucleotide sequence ID" value="NZ_FUYM01000010.1"/>
</dbReference>
<evidence type="ECO:0008006" key="3">
    <source>
        <dbReference type="Google" id="ProtNLM"/>
    </source>
</evidence>
<dbReference type="EMBL" id="FUYM01000010">
    <property type="protein sequence ID" value="SKB98480.1"/>
    <property type="molecule type" value="Genomic_DNA"/>
</dbReference>
<accession>A0A1T5FQU3</accession>
<protein>
    <recommendedName>
        <fullName evidence="3">DUF3768 domain-containing protein</fullName>
    </recommendedName>
</protein>
<organism evidence="1 2">
    <name type="scientific">Rhizorhabdus histidinilytica</name>
    <dbReference type="NCBI Taxonomy" id="439228"/>
    <lineage>
        <taxon>Bacteria</taxon>
        <taxon>Pseudomonadati</taxon>
        <taxon>Pseudomonadota</taxon>
        <taxon>Alphaproteobacteria</taxon>
        <taxon>Sphingomonadales</taxon>
        <taxon>Sphingomonadaceae</taxon>
        <taxon>Rhizorhabdus</taxon>
    </lineage>
</organism>
<dbReference type="STRING" id="439228.SAMN06295920_110141"/>
<reference evidence="2" key="1">
    <citation type="submission" date="2017-02" db="EMBL/GenBank/DDBJ databases">
        <authorList>
            <person name="Varghese N."/>
            <person name="Submissions S."/>
        </authorList>
    </citation>
    <scope>NUCLEOTIDE SEQUENCE [LARGE SCALE GENOMIC DNA]</scope>
    <source>
        <strain evidence="2">UM2</strain>
    </source>
</reference>
<dbReference type="AlphaFoldDB" id="A0A1T5FQU3"/>
<name>A0A1T5FQU3_9SPHN</name>
<proteinExistence type="predicted"/>
<gene>
    <name evidence="1" type="ORF">SAMN06295920_110141</name>
</gene>
<evidence type="ECO:0000313" key="2">
    <source>
        <dbReference type="Proteomes" id="UP000189818"/>
    </source>
</evidence>
<dbReference type="Pfam" id="PF12599">
    <property type="entry name" value="DUF3768"/>
    <property type="match status" value="1"/>
</dbReference>